<evidence type="ECO:0000313" key="3">
    <source>
        <dbReference type="Proteomes" id="UP001201873"/>
    </source>
</evidence>
<dbReference type="RefSeq" id="WP_248823937.1">
    <property type="nucleotide sequence ID" value="NZ_JALKFT010000005.1"/>
</dbReference>
<name>A0ABT0JVC0_9ACTN</name>
<sequence>MPYQQDLATYPNLEMISRNFGWPPPGAAALAVGRLAPEHEFPTTLPDDAFLDALFYLCAHRSIIRVRSFHNCLLPHATRPAAICVVRRGDEEVRLGSAEIGVVAAGGELLLAPNLVFHYIEEHHYQPPAIFTEAVLARRTITPPAGVLL</sequence>
<evidence type="ECO:0000259" key="1">
    <source>
        <dbReference type="Pfam" id="PF25535"/>
    </source>
</evidence>
<dbReference type="EMBL" id="JALKFT010000005">
    <property type="protein sequence ID" value="MCK9875495.1"/>
    <property type="molecule type" value="Genomic_DNA"/>
</dbReference>
<comment type="caution">
    <text evidence="2">The sequence shown here is derived from an EMBL/GenBank/DDBJ whole genome shotgun (WGS) entry which is preliminary data.</text>
</comment>
<dbReference type="Pfam" id="PF25535">
    <property type="entry name" value="DUF7919"/>
    <property type="match status" value="1"/>
</dbReference>
<protein>
    <recommendedName>
        <fullName evidence="1">DUF7919 domain-containing protein</fullName>
    </recommendedName>
</protein>
<feature type="domain" description="DUF7919" evidence="1">
    <location>
        <begin position="3"/>
        <end position="136"/>
    </location>
</feature>
<gene>
    <name evidence="2" type="ORF">MXD59_06855</name>
</gene>
<accession>A0ABT0JVC0</accession>
<keyword evidence="3" id="KW-1185">Reference proteome</keyword>
<evidence type="ECO:0000313" key="2">
    <source>
        <dbReference type="EMBL" id="MCK9875495.1"/>
    </source>
</evidence>
<proteinExistence type="predicted"/>
<reference evidence="2 3" key="1">
    <citation type="submission" date="2022-04" db="EMBL/GenBank/DDBJ databases">
        <title>Genome diversity in the genus Frankia.</title>
        <authorList>
            <person name="Carlos-Shanley C."/>
            <person name="Hahn D."/>
        </authorList>
    </citation>
    <scope>NUCLEOTIDE SEQUENCE [LARGE SCALE GENOMIC DNA]</scope>
    <source>
        <strain evidence="2 3">Ag45/Mut15</strain>
    </source>
</reference>
<organism evidence="2 3">
    <name type="scientific">Frankia umida</name>
    <dbReference type="NCBI Taxonomy" id="573489"/>
    <lineage>
        <taxon>Bacteria</taxon>
        <taxon>Bacillati</taxon>
        <taxon>Actinomycetota</taxon>
        <taxon>Actinomycetes</taxon>
        <taxon>Frankiales</taxon>
        <taxon>Frankiaceae</taxon>
        <taxon>Frankia</taxon>
    </lineage>
</organism>
<dbReference type="Proteomes" id="UP001201873">
    <property type="component" value="Unassembled WGS sequence"/>
</dbReference>
<dbReference type="InterPro" id="IPR057679">
    <property type="entry name" value="DUF7919"/>
</dbReference>